<feature type="non-terminal residue" evidence="2">
    <location>
        <position position="1"/>
    </location>
</feature>
<dbReference type="EMBL" id="CAUJNA010003804">
    <property type="protein sequence ID" value="CAJ1410053.1"/>
    <property type="molecule type" value="Genomic_DNA"/>
</dbReference>
<dbReference type="Proteomes" id="UP001178507">
    <property type="component" value="Unassembled WGS sequence"/>
</dbReference>
<feature type="compositionally biased region" description="Basic and acidic residues" evidence="1">
    <location>
        <begin position="81"/>
        <end position="108"/>
    </location>
</feature>
<organism evidence="2 3">
    <name type="scientific">Effrenium voratum</name>
    <dbReference type="NCBI Taxonomy" id="2562239"/>
    <lineage>
        <taxon>Eukaryota</taxon>
        <taxon>Sar</taxon>
        <taxon>Alveolata</taxon>
        <taxon>Dinophyceae</taxon>
        <taxon>Suessiales</taxon>
        <taxon>Symbiodiniaceae</taxon>
        <taxon>Effrenium</taxon>
    </lineage>
</organism>
<comment type="caution">
    <text evidence="2">The sequence shown here is derived from an EMBL/GenBank/DDBJ whole genome shotgun (WGS) entry which is preliminary data.</text>
</comment>
<feature type="region of interest" description="Disordered" evidence="1">
    <location>
        <begin position="73"/>
        <end position="110"/>
    </location>
</feature>
<dbReference type="AlphaFoldDB" id="A0AA36JS01"/>
<reference evidence="2" key="1">
    <citation type="submission" date="2023-08" db="EMBL/GenBank/DDBJ databases">
        <authorList>
            <person name="Chen Y."/>
            <person name="Shah S."/>
            <person name="Dougan E. K."/>
            <person name="Thang M."/>
            <person name="Chan C."/>
        </authorList>
    </citation>
    <scope>NUCLEOTIDE SEQUENCE</scope>
</reference>
<proteinExistence type="predicted"/>
<sequence>AEPAATPKTDAKGVAEAGSKSASAVSADQLAESLEATLIPLHRRQQALQPTEEVFAKEAAPCLRQLLQAFPAPKRGGQFLGDERPEPERDGGHYESEDQRRRESDTESRISMVEQRVDLQASALETLRQKNDQLSESCAVRRTELQRVVQELERTLGLLMQHW</sequence>
<evidence type="ECO:0000313" key="3">
    <source>
        <dbReference type="Proteomes" id="UP001178507"/>
    </source>
</evidence>
<gene>
    <name evidence="2" type="ORF">EVOR1521_LOCUS30996</name>
</gene>
<evidence type="ECO:0000256" key="1">
    <source>
        <dbReference type="SAM" id="MobiDB-lite"/>
    </source>
</evidence>
<evidence type="ECO:0000313" key="2">
    <source>
        <dbReference type="EMBL" id="CAJ1410053.1"/>
    </source>
</evidence>
<accession>A0AA36JS01</accession>
<protein>
    <submittedName>
        <fullName evidence="2">Uncharacterized protein</fullName>
    </submittedName>
</protein>
<name>A0AA36JS01_9DINO</name>
<feature type="region of interest" description="Disordered" evidence="1">
    <location>
        <begin position="1"/>
        <end position="27"/>
    </location>
</feature>
<keyword evidence="3" id="KW-1185">Reference proteome</keyword>